<dbReference type="CDD" id="cd00077">
    <property type="entry name" value="HDc"/>
    <property type="match status" value="1"/>
</dbReference>
<dbReference type="EMBL" id="DVIT01000030">
    <property type="protein sequence ID" value="HIS47531.1"/>
    <property type="molecule type" value="Genomic_DNA"/>
</dbReference>
<dbReference type="AlphaFoldDB" id="A0A9D1F4S8"/>
<dbReference type="PROSITE" id="PS51831">
    <property type="entry name" value="HD"/>
    <property type="match status" value="1"/>
</dbReference>
<gene>
    <name evidence="8" type="primary">yqeK</name>
    <name evidence="8" type="ORF">IAB46_08275</name>
</gene>
<dbReference type="InterPro" id="IPR006674">
    <property type="entry name" value="HD_domain"/>
</dbReference>
<keyword evidence="4 8" id="KW-0378">Hydrolase</keyword>
<evidence type="ECO:0000259" key="7">
    <source>
        <dbReference type="PROSITE" id="PS51831"/>
    </source>
</evidence>
<reference evidence="8" key="1">
    <citation type="submission" date="2020-10" db="EMBL/GenBank/DDBJ databases">
        <authorList>
            <person name="Gilroy R."/>
        </authorList>
    </citation>
    <scope>NUCLEOTIDE SEQUENCE</scope>
    <source>
        <strain evidence="8">CHK178-757</strain>
    </source>
</reference>
<evidence type="ECO:0000256" key="6">
    <source>
        <dbReference type="ARBA" id="ARBA00049417"/>
    </source>
</evidence>
<sequence>MFYTIGEIHEILRKKQNGSRFIHTLGVQYTSACLAMRYGEDLEKAQIAGVLHDCAKHMKPEKLLEKSKKHGLLITPAQEQHPFLLHGRVGAYIAEKKYGVDDQDILNAIEWHTTGRPNMSLLEKIVFTADYIEPNRTKAPNLEKLRQVSFQDLDLAVYMILDQTLKYLNESPQDVDQTTEETYSYYKDMLKL</sequence>
<evidence type="ECO:0000313" key="9">
    <source>
        <dbReference type="Proteomes" id="UP000823927"/>
    </source>
</evidence>
<dbReference type="SMART" id="SM00471">
    <property type="entry name" value="HDc"/>
    <property type="match status" value="1"/>
</dbReference>
<organism evidence="8 9">
    <name type="scientific">Candidatus Scybalocola faecigallinarum</name>
    <dbReference type="NCBI Taxonomy" id="2840941"/>
    <lineage>
        <taxon>Bacteria</taxon>
        <taxon>Bacillati</taxon>
        <taxon>Bacillota</taxon>
        <taxon>Clostridia</taxon>
        <taxon>Lachnospirales</taxon>
        <taxon>Lachnospiraceae</taxon>
        <taxon>Lachnospiraceae incertae sedis</taxon>
        <taxon>Candidatus Scybalocola (ex Gilroy et al. 2021)</taxon>
    </lineage>
</organism>
<dbReference type="InterPro" id="IPR051094">
    <property type="entry name" value="Diverse_Catalytic_Enzymes"/>
</dbReference>
<dbReference type="Proteomes" id="UP000823927">
    <property type="component" value="Unassembled WGS sequence"/>
</dbReference>
<keyword evidence="3" id="KW-0547">Nucleotide-binding</keyword>
<dbReference type="Pfam" id="PF01966">
    <property type="entry name" value="HD"/>
    <property type="match status" value="1"/>
</dbReference>
<reference evidence="8" key="2">
    <citation type="journal article" date="2021" name="PeerJ">
        <title>Extensive microbial diversity within the chicken gut microbiome revealed by metagenomics and culture.</title>
        <authorList>
            <person name="Gilroy R."/>
            <person name="Ravi A."/>
            <person name="Getino M."/>
            <person name="Pursley I."/>
            <person name="Horton D.L."/>
            <person name="Alikhan N.F."/>
            <person name="Baker D."/>
            <person name="Gharbi K."/>
            <person name="Hall N."/>
            <person name="Watson M."/>
            <person name="Adriaenssens E.M."/>
            <person name="Foster-Nyarko E."/>
            <person name="Jarju S."/>
            <person name="Secka A."/>
            <person name="Antonio M."/>
            <person name="Oren A."/>
            <person name="Chaudhuri R.R."/>
            <person name="La Ragione R."/>
            <person name="Hildebrand F."/>
            <person name="Pallen M.J."/>
        </authorList>
    </citation>
    <scope>NUCLEOTIDE SEQUENCE</scope>
    <source>
        <strain evidence="8">CHK178-757</strain>
    </source>
</reference>
<dbReference type="EC" id="3.6.1.41" evidence="1"/>
<dbReference type="GO" id="GO:0000166">
    <property type="term" value="F:nucleotide binding"/>
    <property type="evidence" value="ECO:0007669"/>
    <property type="project" value="UniProtKB-KW"/>
</dbReference>
<comment type="catalytic activity">
    <reaction evidence="6">
        <text>P(1),P(4)-bis(5'-adenosyl) tetraphosphate + H2O = 2 ADP + 2 H(+)</text>
        <dbReference type="Rhea" id="RHEA:24252"/>
        <dbReference type="ChEBI" id="CHEBI:15377"/>
        <dbReference type="ChEBI" id="CHEBI:15378"/>
        <dbReference type="ChEBI" id="CHEBI:58141"/>
        <dbReference type="ChEBI" id="CHEBI:456216"/>
        <dbReference type="EC" id="3.6.1.41"/>
    </reaction>
</comment>
<keyword evidence="5" id="KW-0408">Iron</keyword>
<keyword evidence="2" id="KW-0479">Metal-binding</keyword>
<dbReference type="NCBIfam" id="TIGR00488">
    <property type="entry name" value="bis(5'-nucleosyl)-tetraphosphatase (symmetrical) YqeK"/>
    <property type="match status" value="1"/>
</dbReference>
<comment type="caution">
    <text evidence="8">The sequence shown here is derived from an EMBL/GenBank/DDBJ whole genome shotgun (WGS) entry which is preliminary data.</text>
</comment>
<protein>
    <recommendedName>
        <fullName evidence="1">bis(5'-nucleosyl)-tetraphosphatase (symmetrical)</fullName>
        <ecNumber evidence="1">3.6.1.41</ecNumber>
    </recommendedName>
</protein>
<evidence type="ECO:0000256" key="2">
    <source>
        <dbReference type="ARBA" id="ARBA00022723"/>
    </source>
</evidence>
<dbReference type="Gene3D" id="1.10.3210.10">
    <property type="entry name" value="Hypothetical protein af1432"/>
    <property type="match status" value="1"/>
</dbReference>
<proteinExistence type="predicted"/>
<dbReference type="PANTHER" id="PTHR35795">
    <property type="entry name" value="SLR1885 PROTEIN"/>
    <property type="match status" value="1"/>
</dbReference>
<evidence type="ECO:0000256" key="5">
    <source>
        <dbReference type="ARBA" id="ARBA00023004"/>
    </source>
</evidence>
<dbReference type="InterPro" id="IPR005249">
    <property type="entry name" value="YqeK"/>
</dbReference>
<evidence type="ECO:0000256" key="1">
    <source>
        <dbReference type="ARBA" id="ARBA00012506"/>
    </source>
</evidence>
<accession>A0A9D1F4S8</accession>
<dbReference type="PANTHER" id="PTHR35795:SF1">
    <property type="entry name" value="BIS(5'-NUCLEOSYL)-TETRAPHOSPHATASE, SYMMETRICAL"/>
    <property type="match status" value="1"/>
</dbReference>
<evidence type="ECO:0000256" key="4">
    <source>
        <dbReference type="ARBA" id="ARBA00022801"/>
    </source>
</evidence>
<dbReference type="GO" id="GO:0046872">
    <property type="term" value="F:metal ion binding"/>
    <property type="evidence" value="ECO:0007669"/>
    <property type="project" value="UniProtKB-KW"/>
</dbReference>
<dbReference type="SUPFAM" id="SSF109604">
    <property type="entry name" value="HD-domain/PDEase-like"/>
    <property type="match status" value="1"/>
</dbReference>
<feature type="domain" description="HD" evidence="7">
    <location>
        <begin position="20"/>
        <end position="135"/>
    </location>
</feature>
<dbReference type="InterPro" id="IPR003607">
    <property type="entry name" value="HD/PDEase_dom"/>
</dbReference>
<dbReference type="GO" id="GO:0008803">
    <property type="term" value="F:bis(5'-nucleosyl)-tetraphosphatase (symmetrical) activity"/>
    <property type="evidence" value="ECO:0007669"/>
    <property type="project" value="UniProtKB-EC"/>
</dbReference>
<name>A0A9D1F4S8_9FIRM</name>
<evidence type="ECO:0000256" key="3">
    <source>
        <dbReference type="ARBA" id="ARBA00022741"/>
    </source>
</evidence>
<evidence type="ECO:0000313" key="8">
    <source>
        <dbReference type="EMBL" id="HIS47531.1"/>
    </source>
</evidence>